<protein>
    <submittedName>
        <fullName evidence="1">Unannotated protein</fullName>
    </submittedName>
</protein>
<evidence type="ECO:0000313" key="1">
    <source>
        <dbReference type="EMBL" id="CAB4716261.1"/>
    </source>
</evidence>
<reference evidence="1" key="1">
    <citation type="submission" date="2020-05" db="EMBL/GenBank/DDBJ databases">
        <authorList>
            <person name="Chiriac C."/>
            <person name="Salcher M."/>
            <person name="Ghai R."/>
            <person name="Kavagutti S V."/>
        </authorList>
    </citation>
    <scope>NUCLEOTIDE SEQUENCE</scope>
</reference>
<evidence type="ECO:0000313" key="4">
    <source>
        <dbReference type="EMBL" id="CAB4897065.1"/>
    </source>
</evidence>
<organism evidence="1">
    <name type="scientific">freshwater metagenome</name>
    <dbReference type="NCBI Taxonomy" id="449393"/>
    <lineage>
        <taxon>unclassified sequences</taxon>
        <taxon>metagenomes</taxon>
        <taxon>ecological metagenomes</taxon>
    </lineage>
</organism>
<sequence>MTQEILENGLLVTEKLAASISIDDTSILMQSLEKEFTLLDLVRHTFCATTIPAWAAFAWGKAIVEFKSEQERQLKFYETLINAYVIHWSSIFIVVRTSNSDLKGLFGNANVEGFPSAWKLLLHYWNETSSEGFSGVHATVQPSMLKETAWNLADLTLGFSNLHKGVFDNLSARVVQSKFFNR</sequence>
<dbReference type="EMBL" id="CAFAAL010000021">
    <property type="protein sequence ID" value="CAB4796777.1"/>
    <property type="molecule type" value="Genomic_DNA"/>
</dbReference>
<evidence type="ECO:0000313" key="2">
    <source>
        <dbReference type="EMBL" id="CAB4796777.1"/>
    </source>
</evidence>
<name>A0A6J6QWN6_9ZZZZ</name>
<dbReference type="AlphaFoldDB" id="A0A6J6QWN6"/>
<gene>
    <name evidence="1" type="ORF">UFOPK2658_00711</name>
    <name evidence="2" type="ORF">UFOPK3004_00411</name>
    <name evidence="3" type="ORF">UFOPK3304_00713</name>
    <name evidence="4" type="ORF">UFOPK3494_00736</name>
</gene>
<dbReference type="EMBL" id="CAFBMF010000035">
    <property type="protein sequence ID" value="CAB4897065.1"/>
    <property type="molecule type" value="Genomic_DNA"/>
</dbReference>
<dbReference type="EMBL" id="CAFBLJ010000028">
    <property type="protein sequence ID" value="CAB4865651.1"/>
    <property type="molecule type" value="Genomic_DNA"/>
</dbReference>
<proteinExistence type="predicted"/>
<evidence type="ECO:0000313" key="3">
    <source>
        <dbReference type="EMBL" id="CAB4865651.1"/>
    </source>
</evidence>
<dbReference type="EMBL" id="CAEZYH010000021">
    <property type="protein sequence ID" value="CAB4716261.1"/>
    <property type="molecule type" value="Genomic_DNA"/>
</dbReference>
<accession>A0A6J6QWN6</accession>